<name>L7FNH2_ENTIV</name>
<evidence type="ECO:0000313" key="2">
    <source>
        <dbReference type="Proteomes" id="UP000014680"/>
    </source>
</evidence>
<dbReference type="InterPro" id="IPR032675">
    <property type="entry name" value="LRR_dom_sf"/>
</dbReference>
<dbReference type="SUPFAM" id="SSF52058">
    <property type="entry name" value="L domain-like"/>
    <property type="match status" value="1"/>
</dbReference>
<dbReference type="VEuPathDB" id="AmoebaDB:EIN_116730"/>
<dbReference type="Proteomes" id="UP000014680">
    <property type="component" value="Unassembled WGS sequence"/>
</dbReference>
<reference evidence="1 2" key="1">
    <citation type="submission" date="2012-10" db="EMBL/GenBank/DDBJ databases">
        <authorList>
            <person name="Zafar N."/>
            <person name="Inman J."/>
            <person name="Hall N."/>
            <person name="Lorenzi H."/>
            <person name="Caler E."/>
        </authorList>
    </citation>
    <scope>NUCLEOTIDE SEQUENCE [LARGE SCALE GENOMIC DNA]</scope>
    <source>
        <strain evidence="1 2">IP1</strain>
    </source>
</reference>
<dbReference type="GeneID" id="14893511"/>
<dbReference type="KEGG" id="eiv:EIN_116730"/>
<dbReference type="PANTHER" id="PTHR45661:SF3">
    <property type="entry name" value="IG-LIKE DOMAIN-CONTAINING PROTEIN"/>
    <property type="match status" value="1"/>
</dbReference>
<evidence type="ECO:0000313" key="1">
    <source>
        <dbReference type="EMBL" id="ELP94542.1"/>
    </source>
</evidence>
<accession>L7FNH2</accession>
<keyword evidence="2" id="KW-1185">Reference proteome</keyword>
<dbReference type="InterPro" id="IPR026906">
    <property type="entry name" value="LRR_5"/>
</dbReference>
<dbReference type="EMBL" id="KB206203">
    <property type="protein sequence ID" value="ELP94542.1"/>
    <property type="molecule type" value="Genomic_DNA"/>
</dbReference>
<dbReference type="PANTHER" id="PTHR45661">
    <property type="entry name" value="SURFACE ANTIGEN"/>
    <property type="match status" value="1"/>
</dbReference>
<proteinExistence type="predicted"/>
<dbReference type="RefSeq" id="XP_004261313.1">
    <property type="nucleotide sequence ID" value="XM_004261265.1"/>
</dbReference>
<dbReference type="AlphaFoldDB" id="L7FNH2"/>
<dbReference type="Pfam" id="PF13306">
    <property type="entry name" value="LRR_5"/>
    <property type="match status" value="4"/>
</dbReference>
<dbReference type="OrthoDB" id="1421090at2759"/>
<evidence type="ECO:0008006" key="3">
    <source>
        <dbReference type="Google" id="ProtNLM"/>
    </source>
</evidence>
<protein>
    <recommendedName>
        <fullName evidence="3">Leucine rich repeat containing protein BspA family protein</fullName>
    </recommendedName>
</protein>
<dbReference type="Gene3D" id="3.80.10.10">
    <property type="entry name" value="Ribonuclease Inhibitor"/>
    <property type="match status" value="3"/>
</dbReference>
<organism evidence="1 2">
    <name type="scientific">Entamoeba invadens IP1</name>
    <dbReference type="NCBI Taxonomy" id="370355"/>
    <lineage>
        <taxon>Eukaryota</taxon>
        <taxon>Amoebozoa</taxon>
        <taxon>Evosea</taxon>
        <taxon>Archamoebae</taxon>
        <taxon>Mastigamoebida</taxon>
        <taxon>Entamoebidae</taxon>
        <taxon>Entamoeba</taxon>
    </lineage>
</organism>
<sequence>MRTLDRYHMMIVAKYFLFEDDFIKMTMICKKFKEVNDMFHFNPIPVSKTLCTLFPHIETQNIYNFYDPILPSAKRVLFWAQIGNKRRKMLLKRYPNIEFSFKRLMTGTPTSDEFKDEHDVFVASASYFRTVKNGVVDFSHYPFVGCPMSVRANFNAQKVVLSPNLRTIQKDGWSGFGSVREIDLSHVTRLKSGSISYCGFTSLTLSTHLEVIEDKALFNLYNLKNVVIDGDLTDLDITLDCYKTLTKFGVKVSGRVWCDKQTIRESEDIKVITPTYFNGDNKTLPIKYVPANSFFNEQKMTKLILPTTLSEIRGFDWCNKLQEVNLPFVTRVDKKCFANCVNLTSASLPKATHIGSFCFDNCAKLAVINLCEHLDHLSRGTFAQCTALTSLKLPDALTSMGKNIFNTKKQEKAPILQKMKLPTNLRKLEKWAVSVVDIPEVYVVPKGLFKIGKGAFTTQKIREFVVKYNDVYLGKNLFAFNTTLQKVVLEQQKHIGMNLFFGCVNLKEVVLSDVVESIGKNAFRKCEKLSQIRIGSGVKYIESNAFNGCTSLDNITFCNSNVKIAVDAFKGCHTKNVTLETCDKLKVFNGRVCYDMALMMKANGVMCSVVEFTRDDRRTHGSHIPEIVTRLGVKCFEGCTNEVIEVPNKVTKIGFKCFNKCKKLKKVVLSKALFDETTNTLLKQRKDQHFIGETVDVVFRE</sequence>
<gene>
    <name evidence="1" type="ORF">EIN_116730</name>
</gene>
<dbReference type="InterPro" id="IPR053139">
    <property type="entry name" value="Surface_bspA-like"/>
</dbReference>